<sequence>MFAKENTKQLVSEFCLSTSTEFSSLTREQYEISLNNLMGLIENTITYESCCHALKSIIHTIDPCLRLQTILNVCDQNYSYQPLQSAANLAIMNSSQFAKNMHANLRKKSKSWTRNEDDRLLAGILRWGTENNWNEIAIFVGNNRTRAQCMQRWSRGLHPHISRLQWTEEEDRKLKENVRLFGEKSWKHISVLHGNRSDIQCRYRYNQLKEIENRRLVEAAAQKTKTDETEKTQEKSNQNDKNKVEINEKPIPETTETDVAKIAFEIPASGMIDYSENIKMDDGIFQNSVKLENTPEILYKWDNNECENSCLDSLFSFSSQISLYDDVGNSLSSKALIGFDSYDIY</sequence>
<protein>
    <submittedName>
        <fullName evidence="8">Myb-like DNA-binding domain containing protein</fullName>
    </submittedName>
</protein>
<dbReference type="SMART" id="SM00717">
    <property type="entry name" value="SANT"/>
    <property type="match status" value="2"/>
</dbReference>
<dbReference type="SUPFAM" id="SSF46689">
    <property type="entry name" value="Homeodomain-like"/>
    <property type="match status" value="2"/>
</dbReference>
<dbReference type="GO" id="GO:0001006">
    <property type="term" value="F:RNA polymerase III type 3 promoter sequence-specific DNA binding"/>
    <property type="evidence" value="ECO:0007669"/>
    <property type="project" value="TreeGrafter"/>
</dbReference>
<keyword evidence="4" id="KW-0539">Nucleus</keyword>
<dbReference type="Proteomes" id="UP000179807">
    <property type="component" value="Unassembled WGS sequence"/>
</dbReference>
<reference evidence="8" key="1">
    <citation type="submission" date="2016-10" db="EMBL/GenBank/DDBJ databases">
        <authorList>
            <person name="Benchimol M."/>
            <person name="Almeida L.G."/>
            <person name="Vasconcelos A.T."/>
            <person name="Perreira-Neves A."/>
            <person name="Rosa I.A."/>
            <person name="Tasca T."/>
            <person name="Bogo M.R."/>
            <person name="de Souza W."/>
        </authorList>
    </citation>
    <scope>NUCLEOTIDE SEQUENCE [LARGE SCALE GENOMIC DNA]</scope>
    <source>
        <strain evidence="8">K</strain>
    </source>
</reference>
<feature type="domain" description="HTH myb-type" evidence="7">
    <location>
        <begin position="104"/>
        <end position="155"/>
    </location>
</feature>
<dbReference type="AlphaFoldDB" id="A0A1J4JM87"/>
<keyword evidence="1" id="KW-0805">Transcription regulation</keyword>
<keyword evidence="2" id="KW-0238">DNA-binding</keyword>
<name>A0A1J4JM87_9EUKA</name>
<evidence type="ECO:0000256" key="5">
    <source>
        <dbReference type="SAM" id="MobiDB-lite"/>
    </source>
</evidence>
<evidence type="ECO:0000259" key="7">
    <source>
        <dbReference type="PROSITE" id="PS51294"/>
    </source>
</evidence>
<dbReference type="PROSITE" id="PS51294">
    <property type="entry name" value="HTH_MYB"/>
    <property type="match status" value="2"/>
</dbReference>
<evidence type="ECO:0000313" key="9">
    <source>
        <dbReference type="Proteomes" id="UP000179807"/>
    </source>
</evidence>
<dbReference type="Pfam" id="PF13921">
    <property type="entry name" value="Myb_DNA-bind_6"/>
    <property type="match status" value="1"/>
</dbReference>
<evidence type="ECO:0000256" key="1">
    <source>
        <dbReference type="ARBA" id="ARBA00023015"/>
    </source>
</evidence>
<dbReference type="PANTHER" id="PTHR46621">
    <property type="entry name" value="SNRNA-ACTIVATING PROTEIN COMPLEX SUBUNIT 4"/>
    <property type="match status" value="1"/>
</dbReference>
<dbReference type="GO" id="GO:0000978">
    <property type="term" value="F:RNA polymerase II cis-regulatory region sequence-specific DNA binding"/>
    <property type="evidence" value="ECO:0007669"/>
    <property type="project" value="TreeGrafter"/>
</dbReference>
<proteinExistence type="predicted"/>
<dbReference type="OrthoDB" id="2143914at2759"/>
<evidence type="ECO:0000256" key="2">
    <source>
        <dbReference type="ARBA" id="ARBA00023125"/>
    </source>
</evidence>
<organism evidence="8 9">
    <name type="scientific">Tritrichomonas foetus</name>
    <dbReference type="NCBI Taxonomy" id="1144522"/>
    <lineage>
        <taxon>Eukaryota</taxon>
        <taxon>Metamonada</taxon>
        <taxon>Parabasalia</taxon>
        <taxon>Tritrichomonadida</taxon>
        <taxon>Tritrichomonadidae</taxon>
        <taxon>Tritrichomonas</taxon>
    </lineage>
</organism>
<dbReference type="InterPro" id="IPR009057">
    <property type="entry name" value="Homeodomain-like_sf"/>
</dbReference>
<dbReference type="GO" id="GO:0042796">
    <property type="term" value="P:snRNA transcription by RNA polymerase III"/>
    <property type="evidence" value="ECO:0007669"/>
    <property type="project" value="TreeGrafter"/>
</dbReference>
<dbReference type="PROSITE" id="PS50090">
    <property type="entry name" value="MYB_LIKE"/>
    <property type="match status" value="2"/>
</dbReference>
<gene>
    <name evidence="8" type="ORF">TRFO_34928</name>
</gene>
<dbReference type="InterPro" id="IPR001005">
    <property type="entry name" value="SANT/Myb"/>
</dbReference>
<feature type="domain" description="Myb-like" evidence="6">
    <location>
        <begin position="158"/>
        <end position="209"/>
    </location>
</feature>
<dbReference type="InterPro" id="IPR017930">
    <property type="entry name" value="Myb_dom"/>
</dbReference>
<feature type="domain" description="Myb-like" evidence="6">
    <location>
        <begin position="104"/>
        <end position="157"/>
    </location>
</feature>
<feature type="compositionally biased region" description="Basic and acidic residues" evidence="5">
    <location>
        <begin position="224"/>
        <end position="249"/>
    </location>
</feature>
<feature type="region of interest" description="Disordered" evidence="5">
    <location>
        <begin position="219"/>
        <end position="249"/>
    </location>
</feature>
<dbReference type="InterPro" id="IPR051575">
    <property type="entry name" value="Myb-like_DNA-bd"/>
</dbReference>
<dbReference type="PANTHER" id="PTHR46621:SF1">
    <property type="entry name" value="SNRNA-ACTIVATING PROTEIN COMPLEX SUBUNIT 4"/>
    <property type="match status" value="1"/>
</dbReference>
<dbReference type="EMBL" id="MLAK01001043">
    <property type="protein sequence ID" value="OHS98645.1"/>
    <property type="molecule type" value="Genomic_DNA"/>
</dbReference>
<dbReference type="VEuPathDB" id="TrichDB:TRFO_34928"/>
<evidence type="ECO:0000256" key="3">
    <source>
        <dbReference type="ARBA" id="ARBA00023163"/>
    </source>
</evidence>
<comment type="caution">
    <text evidence="8">The sequence shown here is derived from an EMBL/GenBank/DDBJ whole genome shotgun (WGS) entry which is preliminary data.</text>
</comment>
<dbReference type="GeneID" id="94844660"/>
<accession>A0A1J4JM87</accession>
<keyword evidence="3" id="KW-0804">Transcription</keyword>
<feature type="domain" description="HTH myb-type" evidence="7">
    <location>
        <begin position="158"/>
        <end position="216"/>
    </location>
</feature>
<dbReference type="CDD" id="cd00167">
    <property type="entry name" value="SANT"/>
    <property type="match status" value="2"/>
</dbReference>
<evidence type="ECO:0000259" key="6">
    <source>
        <dbReference type="PROSITE" id="PS50090"/>
    </source>
</evidence>
<dbReference type="RefSeq" id="XP_068351782.1">
    <property type="nucleotide sequence ID" value="XM_068509956.1"/>
</dbReference>
<dbReference type="GO" id="GO:0042795">
    <property type="term" value="P:snRNA transcription by RNA polymerase II"/>
    <property type="evidence" value="ECO:0007669"/>
    <property type="project" value="TreeGrafter"/>
</dbReference>
<dbReference type="Gene3D" id="1.10.10.60">
    <property type="entry name" value="Homeodomain-like"/>
    <property type="match status" value="2"/>
</dbReference>
<evidence type="ECO:0000313" key="8">
    <source>
        <dbReference type="EMBL" id="OHS98645.1"/>
    </source>
</evidence>
<keyword evidence="9" id="KW-1185">Reference proteome</keyword>
<dbReference type="GO" id="GO:0019185">
    <property type="term" value="C:snRNA-activating protein complex"/>
    <property type="evidence" value="ECO:0007669"/>
    <property type="project" value="TreeGrafter"/>
</dbReference>
<evidence type="ECO:0000256" key="4">
    <source>
        <dbReference type="ARBA" id="ARBA00023242"/>
    </source>
</evidence>